<feature type="region of interest" description="Disordered" evidence="5">
    <location>
        <begin position="753"/>
        <end position="779"/>
    </location>
</feature>
<dbReference type="InterPro" id="IPR000571">
    <property type="entry name" value="Znf_CCCH"/>
</dbReference>
<dbReference type="AlphaFoldDB" id="A0A6A5ZNM9"/>
<dbReference type="PROSITE" id="PS50103">
    <property type="entry name" value="ZF_C3H1"/>
    <property type="match status" value="2"/>
</dbReference>
<dbReference type="Pfam" id="PF00385">
    <property type="entry name" value="Chromo"/>
    <property type="match status" value="1"/>
</dbReference>
<feature type="zinc finger region" description="C3H1-type" evidence="4">
    <location>
        <begin position="423"/>
        <end position="446"/>
    </location>
</feature>
<dbReference type="GO" id="GO:0005634">
    <property type="term" value="C:nucleus"/>
    <property type="evidence" value="ECO:0007669"/>
    <property type="project" value="UniProtKB-SubCell"/>
</dbReference>
<dbReference type="InterPro" id="IPR023780">
    <property type="entry name" value="Chromo_domain"/>
</dbReference>
<dbReference type="GO" id="GO:0008270">
    <property type="term" value="F:zinc ion binding"/>
    <property type="evidence" value="ECO:0007669"/>
    <property type="project" value="UniProtKB-KW"/>
</dbReference>
<feature type="domain" description="C3H1-type" evidence="7">
    <location>
        <begin position="423"/>
        <end position="446"/>
    </location>
</feature>
<dbReference type="SMART" id="SM00298">
    <property type="entry name" value="CHROMO"/>
    <property type="match status" value="1"/>
</dbReference>
<feature type="compositionally biased region" description="Basic and acidic residues" evidence="5">
    <location>
        <begin position="378"/>
        <end position="402"/>
    </location>
</feature>
<dbReference type="InterPro" id="IPR016197">
    <property type="entry name" value="Chromo-like_dom_sf"/>
</dbReference>
<feature type="region of interest" description="Disordered" evidence="5">
    <location>
        <begin position="820"/>
        <end position="841"/>
    </location>
</feature>
<evidence type="ECO:0000313" key="8">
    <source>
        <dbReference type="EMBL" id="KAF2121272.1"/>
    </source>
</evidence>
<evidence type="ECO:0000313" key="9">
    <source>
        <dbReference type="Proteomes" id="UP000799770"/>
    </source>
</evidence>
<protein>
    <recommendedName>
        <fullName evidence="10">Chromo domain-containing protein</fullName>
    </recommendedName>
</protein>
<dbReference type="InterPro" id="IPR000953">
    <property type="entry name" value="Chromo/chromo_shadow_dom"/>
</dbReference>
<dbReference type="Gene3D" id="2.40.50.40">
    <property type="match status" value="1"/>
</dbReference>
<evidence type="ECO:0000259" key="6">
    <source>
        <dbReference type="PROSITE" id="PS50013"/>
    </source>
</evidence>
<dbReference type="EMBL" id="ML977312">
    <property type="protein sequence ID" value="KAF2121272.1"/>
    <property type="molecule type" value="Genomic_DNA"/>
</dbReference>
<dbReference type="OrthoDB" id="1918685at2759"/>
<accession>A0A6A5ZNM9</accession>
<reference evidence="8" key="1">
    <citation type="journal article" date="2020" name="Stud. Mycol.">
        <title>101 Dothideomycetes genomes: a test case for predicting lifestyles and emergence of pathogens.</title>
        <authorList>
            <person name="Haridas S."/>
            <person name="Albert R."/>
            <person name="Binder M."/>
            <person name="Bloem J."/>
            <person name="Labutti K."/>
            <person name="Salamov A."/>
            <person name="Andreopoulos B."/>
            <person name="Baker S."/>
            <person name="Barry K."/>
            <person name="Bills G."/>
            <person name="Bluhm B."/>
            <person name="Cannon C."/>
            <person name="Castanera R."/>
            <person name="Culley D."/>
            <person name="Daum C."/>
            <person name="Ezra D."/>
            <person name="Gonzalez J."/>
            <person name="Henrissat B."/>
            <person name="Kuo A."/>
            <person name="Liang C."/>
            <person name="Lipzen A."/>
            <person name="Lutzoni F."/>
            <person name="Magnuson J."/>
            <person name="Mondo S."/>
            <person name="Nolan M."/>
            <person name="Ohm R."/>
            <person name="Pangilinan J."/>
            <person name="Park H.-J."/>
            <person name="Ramirez L."/>
            <person name="Alfaro M."/>
            <person name="Sun H."/>
            <person name="Tritt A."/>
            <person name="Yoshinaga Y."/>
            <person name="Zwiers L.-H."/>
            <person name="Turgeon B."/>
            <person name="Goodwin S."/>
            <person name="Spatafora J."/>
            <person name="Crous P."/>
            <person name="Grigoriev I."/>
        </authorList>
    </citation>
    <scope>NUCLEOTIDE SEQUENCE</scope>
    <source>
        <strain evidence="8">CBS 627.86</strain>
    </source>
</reference>
<feature type="compositionally biased region" description="Acidic residues" evidence="5">
    <location>
        <begin position="1"/>
        <end position="18"/>
    </location>
</feature>
<dbReference type="SUPFAM" id="SSF54160">
    <property type="entry name" value="Chromo domain-like"/>
    <property type="match status" value="1"/>
</dbReference>
<name>A0A6A5ZNM9_9PLEO</name>
<feature type="compositionally biased region" description="Basic and acidic residues" evidence="5">
    <location>
        <begin position="198"/>
        <end position="209"/>
    </location>
</feature>
<proteinExistence type="predicted"/>
<evidence type="ECO:0000256" key="2">
    <source>
        <dbReference type="ARBA" id="ARBA00011353"/>
    </source>
</evidence>
<dbReference type="SMART" id="SM00356">
    <property type="entry name" value="ZnF_C3H1"/>
    <property type="match status" value="2"/>
</dbReference>
<feature type="compositionally biased region" description="Low complexity" evidence="5">
    <location>
        <begin position="19"/>
        <end position="29"/>
    </location>
</feature>
<feature type="region of interest" description="Disordered" evidence="5">
    <location>
        <begin position="347"/>
        <end position="416"/>
    </location>
</feature>
<feature type="zinc finger region" description="C3H1-type" evidence="4">
    <location>
        <begin position="784"/>
        <end position="811"/>
    </location>
</feature>
<feature type="compositionally biased region" description="Basic and acidic residues" evidence="5">
    <location>
        <begin position="347"/>
        <end position="361"/>
    </location>
</feature>
<dbReference type="InterPro" id="IPR023779">
    <property type="entry name" value="Chromodomain_CS"/>
</dbReference>
<evidence type="ECO:0008006" key="10">
    <source>
        <dbReference type="Google" id="ProtNLM"/>
    </source>
</evidence>
<evidence type="ECO:0000256" key="3">
    <source>
        <dbReference type="ARBA" id="ARBA00023242"/>
    </source>
</evidence>
<evidence type="ECO:0000256" key="5">
    <source>
        <dbReference type="SAM" id="MobiDB-lite"/>
    </source>
</evidence>
<evidence type="ECO:0000259" key="7">
    <source>
        <dbReference type="PROSITE" id="PS50103"/>
    </source>
</evidence>
<sequence length="1233" mass="140426">MAESADFPDIDSDGDYDTDTVSVTSTRPSGSEQEYIVEALLAEKLEAAGITMYLIKWENFPLYSSTWEPESGLYGTGLVELWETRKKRMGSKAWQEFNQRQQLRFQEARRKRKAKRQRKRKRAAAQQAANQSGSDAPLPLRRRSVPTVSAKKDSKGTIEAARGSSSRTKSHPRKLPRSQSPNSPDSEKSEAEDSMVEDIQRNQRQLERMTKRRGNQLFLSDDEEVDGSNAHTSSIKGVAANRGAQISPKQGETSANKTPAPRSTKEKPVMAEAAHSSHPKRSNASTTTVPRKSVGAAKSKNGRAPVAIRRSAVAPIKFVNQPSTTSRKEWTSGDSLYKTAMFRRKAELRSRNEKAPDESELHFVNAPPGGIPTPVAPRRTETRKTEDVYGRRDTGRRQRESTDVAPAPPPPPPEPLPNKIPLMCFEWRNGSCPYSADRCQFHHRDGFPPSPHDGSVPGKYRTPALTCFHWLRNPHGCNKTEEECYFAHRNTGTLSVIGKGPETIDASERPRRSTSLTCFYWLRDERGCHKTSQACSFAHENTGWLASPFGPNKIPERIDLSERPRSQLNIPGQHQNPPLTCYDWLRSESGCYRSDEDCFCAHRNTGFIQSNIFGIESIDPSEQPRNLPGKYRTPPLTCYNWLRSKDGCLKSDEECSCVHKNTGWLPIPDGPTETIDSLEQPLSRTMDPDGTVKGKFRTPPLTCWDWLRAKESCHKSDEDCSFAHKNTGWLSRLDGSTDCINPTEPQRCTIRLETTRIDNNRDPSGPPKDQRRRSQQLETVPFKRKEELTCYFWQNHSCKNGERCKFAHYETGTTAFLPGSKRNSYADGDTHEGANFIGAPNRDLQQARRTSVKEGPQQGAAILHLTPSETESRATLSSAELRDLIGSSCKLNFEELITYEDELLDRRALVIFHPLDHHKECELITRWLLLHHVEVHNFWFDGAWDTFNHAIMDNGTGAVLVHPDFQNFEDVPGFGQVLKRKVNVWSVGRQASFEYDSQVSTRLPEFKQDCISIFPHGGIIYVTDDVFEKKPQEALRIIELFIDKIEQCRRVAGPTDPWKKVDDGCLLWRIATRPELMNSIFQACEAHEAEIDANDPVQVSRVKLYEILSKTNYVEQDIEDAPFIARADDYFPIMSERRQVMEPYFEALDRSQDEANKSMVGLYAEVILDLRKSYRQYLVVHTEPTKVDWQSRWQHIGEIMTPEKCIEYFQQPPKDCRFNFYEWAFPEKKNMKD</sequence>
<evidence type="ECO:0000256" key="4">
    <source>
        <dbReference type="PROSITE-ProRule" id="PRU00723"/>
    </source>
</evidence>
<feature type="domain" description="Chromo" evidence="6">
    <location>
        <begin position="35"/>
        <end position="109"/>
    </location>
</feature>
<dbReference type="Gene3D" id="3.30.1370.210">
    <property type="match status" value="1"/>
</dbReference>
<dbReference type="PROSITE" id="PS00598">
    <property type="entry name" value="CHROMO_1"/>
    <property type="match status" value="1"/>
</dbReference>
<feature type="compositionally biased region" description="Basic residues" evidence="5">
    <location>
        <begin position="109"/>
        <end position="123"/>
    </location>
</feature>
<keyword evidence="3" id="KW-0539">Nucleus</keyword>
<feature type="compositionally biased region" description="Polar residues" evidence="5">
    <location>
        <begin position="247"/>
        <end position="257"/>
    </location>
</feature>
<gene>
    <name evidence="8" type="ORF">BDV96DRAFT_563903</name>
</gene>
<keyword evidence="9" id="KW-1185">Reference proteome</keyword>
<dbReference type="PROSITE" id="PS50013">
    <property type="entry name" value="CHROMO_2"/>
    <property type="match status" value="1"/>
</dbReference>
<comment type="subunit">
    <text evidence="2">Component of the NuA4 histone acetyltransferase complex.</text>
</comment>
<organism evidence="8 9">
    <name type="scientific">Lophiotrema nucula</name>
    <dbReference type="NCBI Taxonomy" id="690887"/>
    <lineage>
        <taxon>Eukaryota</taxon>
        <taxon>Fungi</taxon>
        <taxon>Dikarya</taxon>
        <taxon>Ascomycota</taxon>
        <taxon>Pezizomycotina</taxon>
        <taxon>Dothideomycetes</taxon>
        <taxon>Pleosporomycetidae</taxon>
        <taxon>Pleosporales</taxon>
        <taxon>Lophiotremataceae</taxon>
        <taxon>Lophiotrema</taxon>
    </lineage>
</organism>
<comment type="subcellular location">
    <subcellularLocation>
        <location evidence="1">Nucleus</location>
    </subcellularLocation>
</comment>
<feature type="domain" description="C3H1-type" evidence="7">
    <location>
        <begin position="784"/>
        <end position="811"/>
    </location>
</feature>
<keyword evidence="4" id="KW-0862">Zinc</keyword>
<keyword evidence="4" id="KW-0863">Zinc-finger</keyword>
<evidence type="ECO:0000256" key="1">
    <source>
        <dbReference type="ARBA" id="ARBA00004123"/>
    </source>
</evidence>
<dbReference type="Proteomes" id="UP000799770">
    <property type="component" value="Unassembled WGS sequence"/>
</dbReference>
<dbReference type="GO" id="GO:0006338">
    <property type="term" value="P:chromatin remodeling"/>
    <property type="evidence" value="ECO:0007669"/>
    <property type="project" value="UniProtKB-ARBA"/>
</dbReference>
<feature type="region of interest" description="Disordered" evidence="5">
    <location>
        <begin position="104"/>
        <end position="304"/>
    </location>
</feature>
<feature type="compositionally biased region" description="Pro residues" evidence="5">
    <location>
        <begin position="406"/>
        <end position="416"/>
    </location>
</feature>
<keyword evidence="4" id="KW-0479">Metal-binding</keyword>
<feature type="region of interest" description="Disordered" evidence="5">
    <location>
        <begin position="1"/>
        <end position="29"/>
    </location>
</feature>